<dbReference type="GO" id="GO:0005737">
    <property type="term" value="C:cytoplasm"/>
    <property type="evidence" value="ECO:0007669"/>
    <property type="project" value="TreeGrafter"/>
</dbReference>
<dbReference type="VEuPathDB" id="FungiDB:RhiirA1_431126"/>
<dbReference type="PANTHER" id="PTHR15323:SF6">
    <property type="entry name" value="CELL DIVISION CYCLE PROTEIN 123 HOMOLOG"/>
    <property type="match status" value="1"/>
</dbReference>
<evidence type="ECO:0000256" key="1">
    <source>
        <dbReference type="ARBA" id="ARBA00011047"/>
    </source>
</evidence>
<dbReference type="VEuPathDB" id="FungiDB:RhiirFUN_014332"/>
<dbReference type="InterPro" id="IPR009772">
    <property type="entry name" value="CDC123"/>
</dbReference>
<dbReference type="PANTHER" id="PTHR15323">
    <property type="entry name" value="D123 PROTEIN"/>
    <property type="match status" value="1"/>
</dbReference>
<dbReference type="Proteomes" id="UP000234323">
    <property type="component" value="Unassembled WGS sequence"/>
</dbReference>
<keyword evidence="4" id="KW-1185">Reference proteome</keyword>
<evidence type="ECO:0000313" key="3">
    <source>
        <dbReference type="EMBL" id="PKY37391.1"/>
    </source>
</evidence>
<dbReference type="Pfam" id="PF07065">
    <property type="entry name" value="D123"/>
    <property type="match status" value="1"/>
</dbReference>
<feature type="region of interest" description="Disordered" evidence="2">
    <location>
        <begin position="1"/>
        <end position="21"/>
    </location>
</feature>
<reference evidence="3 4" key="1">
    <citation type="submission" date="2015-10" db="EMBL/GenBank/DDBJ databases">
        <title>Genome analyses suggest a sexual origin of heterokaryosis in a supposedly ancient asexual fungus.</title>
        <authorList>
            <person name="Ropars J."/>
            <person name="Sedzielewska K."/>
            <person name="Noel J."/>
            <person name="Charron P."/>
            <person name="Farinelli L."/>
            <person name="Marton T."/>
            <person name="Kruger M."/>
            <person name="Pelin A."/>
            <person name="Brachmann A."/>
            <person name="Corradi N."/>
        </authorList>
    </citation>
    <scope>NUCLEOTIDE SEQUENCE [LARGE SCALE GENOMIC DNA]</scope>
    <source>
        <strain evidence="3 4">A4</strain>
    </source>
</reference>
<evidence type="ECO:0000256" key="2">
    <source>
        <dbReference type="SAM" id="MobiDB-lite"/>
    </source>
</evidence>
<proteinExistence type="inferred from homology"/>
<dbReference type="AlphaFoldDB" id="A0A2I1FSN6"/>
<protein>
    <submittedName>
        <fullName evidence="3">D123-domain-containing protein</fullName>
    </submittedName>
</protein>
<dbReference type="EMBL" id="LLXI01000002">
    <property type="protein sequence ID" value="PKY37391.1"/>
    <property type="molecule type" value="Genomic_DNA"/>
</dbReference>
<feature type="region of interest" description="Disordered" evidence="2">
    <location>
        <begin position="82"/>
        <end position="109"/>
    </location>
</feature>
<dbReference type="VEuPathDB" id="FungiDB:FUN_012810"/>
<gene>
    <name evidence="3" type="ORF">RhiirA4_505625</name>
</gene>
<comment type="caution">
    <text evidence="3">The sequence shown here is derived from an EMBL/GenBank/DDBJ whole genome shotgun (WGS) entry which is preliminary data.</text>
</comment>
<comment type="similarity">
    <text evidence="1">Belongs to the CDC123 family.</text>
</comment>
<accession>A0A2I1FSN6</accession>
<name>A0A2I1FSN6_9GLOM</name>
<evidence type="ECO:0000313" key="4">
    <source>
        <dbReference type="Proteomes" id="UP000234323"/>
    </source>
</evidence>
<dbReference type="OrthoDB" id="360540at2759"/>
<organism evidence="3 4">
    <name type="scientific">Rhizophagus irregularis</name>
    <dbReference type="NCBI Taxonomy" id="588596"/>
    <lineage>
        <taxon>Eukaryota</taxon>
        <taxon>Fungi</taxon>
        <taxon>Fungi incertae sedis</taxon>
        <taxon>Mucoromycota</taxon>
        <taxon>Glomeromycotina</taxon>
        <taxon>Glomeromycetes</taxon>
        <taxon>Glomerales</taxon>
        <taxon>Glomeraceae</taxon>
        <taxon>Rhizophagus</taxon>
    </lineage>
</organism>
<feature type="compositionally biased region" description="Polar residues" evidence="2">
    <location>
        <begin position="7"/>
        <end position="18"/>
    </location>
</feature>
<sequence length="369" mass="43250">MPVPTGNRASQPHLTETSLPFPPLTEQHILNCTFSSWYNNFRRVSIKSKIIKPLPEEFVEYLHADGVFLPEQNYLEGSHLREISDNDDDDFNANETDIDEDDENQPLPSFPDLEQQIWDIIDEFDGSVFPKLNWSSPRDATWISATNTLKCNSPSDIFLLLKSSDFIAHDLDHAFDDCYYDNQSDSRRHRPNEFELVLRKWYDVAPSMEFRCFVKEEELVAISQRDVNYYSFLNDIKEELETKIIQFFETHIQNKFFNRDYVFDVYVTRNRERVWLIDFNPFGPMTDGLMYTWEEILTATGPPSFRLITSQTEASQSRSRPFAVNRYPREIFDLSQGQTIAEFAEQFQRELAIAVSSSDEEENDNEDNV</sequence>
<feature type="compositionally biased region" description="Acidic residues" evidence="2">
    <location>
        <begin position="85"/>
        <end position="104"/>
    </location>
</feature>